<sequence>MRFPTNSSSSSFDDATDENSSVREEEEDQSAFFNRRQSVLFVAAVAGTSLLSAFPGFANETPENGVYDFTVRQYGKPFALAKYKGKVTVIVNVASEQLFEKYNKDGFEIIGFPVNQFGCQGPLGSDGERKRAREKFKIDSDGFQVMDEVAVKNRGTACKVVDPVQWEEFKDDPDAALMAPLIDDPIAKGPADPLYKYLKEQTGGDDIPWNYTKFLVGRDGKVLKRYSPRDPLDQGIESDLKKALAA</sequence>
<dbReference type="GO" id="GO:0006979">
    <property type="term" value="P:response to oxidative stress"/>
    <property type="evidence" value="ECO:0007669"/>
    <property type="project" value="InterPro"/>
</dbReference>
<dbReference type="eggNOG" id="KOG1651">
    <property type="taxonomic scope" value="Eukaryota"/>
</dbReference>
<dbReference type="Pfam" id="PF00255">
    <property type="entry name" value="GSHPx"/>
    <property type="match status" value="1"/>
</dbReference>
<dbReference type="AlphaFoldDB" id="K8F892"/>
<evidence type="ECO:0000256" key="2">
    <source>
        <dbReference type="ARBA" id="ARBA00022559"/>
    </source>
</evidence>
<feature type="compositionally biased region" description="Polar residues" evidence="4">
    <location>
        <begin position="1"/>
        <end position="13"/>
    </location>
</feature>
<keyword evidence="3" id="KW-0560">Oxidoreductase</keyword>
<accession>K8F892</accession>
<dbReference type="RefSeq" id="XP_007511697.1">
    <property type="nucleotide sequence ID" value="XM_007511635.1"/>
</dbReference>
<name>K8F892_9CHLO</name>
<dbReference type="PANTHER" id="PTHR11592">
    <property type="entry name" value="GLUTATHIONE PEROXIDASE"/>
    <property type="match status" value="1"/>
</dbReference>
<feature type="region of interest" description="Disordered" evidence="4">
    <location>
        <begin position="227"/>
        <end position="246"/>
    </location>
</feature>
<dbReference type="InterPro" id="IPR000889">
    <property type="entry name" value="Glutathione_peroxidase"/>
</dbReference>
<proteinExistence type="inferred from homology"/>
<evidence type="ECO:0000256" key="3">
    <source>
        <dbReference type="ARBA" id="ARBA00023002"/>
    </source>
</evidence>
<dbReference type="GeneID" id="19014277"/>
<dbReference type="PANTHER" id="PTHR11592:SF78">
    <property type="entry name" value="GLUTATHIONE PEROXIDASE"/>
    <property type="match status" value="1"/>
</dbReference>
<evidence type="ECO:0000313" key="5">
    <source>
        <dbReference type="EMBL" id="CCO17818.1"/>
    </source>
</evidence>
<evidence type="ECO:0000313" key="6">
    <source>
        <dbReference type="Proteomes" id="UP000198341"/>
    </source>
</evidence>
<dbReference type="Gene3D" id="3.40.30.10">
    <property type="entry name" value="Glutaredoxin"/>
    <property type="match status" value="1"/>
</dbReference>
<reference evidence="5 6" key="1">
    <citation type="submission" date="2011-10" db="EMBL/GenBank/DDBJ databases">
        <authorList>
            <person name="Genoscope - CEA"/>
        </authorList>
    </citation>
    <scope>NUCLEOTIDE SEQUENCE [LARGE SCALE GENOMIC DNA]</scope>
    <source>
        <strain evidence="5 6">RCC 1105</strain>
    </source>
</reference>
<feature type="region of interest" description="Disordered" evidence="4">
    <location>
        <begin position="1"/>
        <end position="29"/>
    </location>
</feature>
<evidence type="ECO:0000256" key="4">
    <source>
        <dbReference type="SAM" id="MobiDB-lite"/>
    </source>
</evidence>
<keyword evidence="2 5" id="KW-0575">Peroxidase</keyword>
<dbReference type="OrthoDB" id="446890at2759"/>
<dbReference type="SUPFAM" id="SSF52833">
    <property type="entry name" value="Thioredoxin-like"/>
    <property type="match status" value="1"/>
</dbReference>
<dbReference type="Proteomes" id="UP000198341">
    <property type="component" value="Chromosome 8"/>
</dbReference>
<keyword evidence="6" id="KW-1185">Reference proteome</keyword>
<dbReference type="PROSITE" id="PS51355">
    <property type="entry name" value="GLUTATHIONE_PEROXID_3"/>
    <property type="match status" value="1"/>
</dbReference>
<dbReference type="InterPro" id="IPR036249">
    <property type="entry name" value="Thioredoxin-like_sf"/>
</dbReference>
<protein>
    <submittedName>
        <fullName evidence="5">Glutathione peroxidase</fullName>
    </submittedName>
</protein>
<dbReference type="GO" id="GO:0004601">
    <property type="term" value="F:peroxidase activity"/>
    <property type="evidence" value="ECO:0007669"/>
    <property type="project" value="UniProtKB-KW"/>
</dbReference>
<comment type="similarity">
    <text evidence="1">Belongs to the glutathione peroxidase family.</text>
</comment>
<dbReference type="KEGG" id="bpg:Bathy08g02980"/>
<evidence type="ECO:0000256" key="1">
    <source>
        <dbReference type="ARBA" id="ARBA00006926"/>
    </source>
</evidence>
<dbReference type="EMBL" id="FO082271">
    <property type="protein sequence ID" value="CCO17818.1"/>
    <property type="molecule type" value="Genomic_DNA"/>
</dbReference>
<gene>
    <name evidence="5" type="ORF">Bathy08g02980</name>
</gene>
<organism evidence="5 6">
    <name type="scientific">Bathycoccus prasinos</name>
    <dbReference type="NCBI Taxonomy" id="41875"/>
    <lineage>
        <taxon>Eukaryota</taxon>
        <taxon>Viridiplantae</taxon>
        <taxon>Chlorophyta</taxon>
        <taxon>Mamiellophyceae</taxon>
        <taxon>Mamiellales</taxon>
        <taxon>Bathycoccaceae</taxon>
        <taxon>Bathycoccus</taxon>
    </lineage>
</organism>
<dbReference type="STRING" id="41875.K8F892"/>